<evidence type="ECO:0000313" key="10">
    <source>
        <dbReference type="EMBL" id="CAF0898566.1"/>
    </source>
</evidence>
<evidence type="ECO:0000256" key="4">
    <source>
        <dbReference type="ARBA" id="ARBA00023040"/>
    </source>
</evidence>
<dbReference type="PROSITE" id="PS50262">
    <property type="entry name" value="G_PROTEIN_RECEP_F1_2"/>
    <property type="match status" value="1"/>
</dbReference>
<feature type="transmembrane region" description="Helical" evidence="8">
    <location>
        <begin position="183"/>
        <end position="211"/>
    </location>
</feature>
<feature type="domain" description="G-protein coupled receptors family 1 profile" evidence="9">
    <location>
        <begin position="38"/>
        <end position="308"/>
    </location>
</feature>
<dbReference type="EMBL" id="CAJNOI010000036">
    <property type="protein sequence ID" value="CAF0898566.1"/>
    <property type="molecule type" value="Genomic_DNA"/>
</dbReference>
<dbReference type="InterPro" id="IPR017452">
    <property type="entry name" value="GPCR_Rhodpsn_7TM"/>
</dbReference>
<feature type="transmembrane region" description="Helical" evidence="8">
    <location>
        <begin position="20"/>
        <end position="46"/>
    </location>
</feature>
<comment type="caution">
    <text evidence="10">The sequence shown here is derived from an EMBL/GenBank/DDBJ whole genome shotgun (WGS) entry which is preliminary data.</text>
</comment>
<feature type="transmembrane region" description="Helical" evidence="8">
    <location>
        <begin position="144"/>
        <end position="163"/>
    </location>
</feature>
<evidence type="ECO:0000313" key="11">
    <source>
        <dbReference type="EMBL" id="CAF1428727.1"/>
    </source>
</evidence>
<feature type="transmembrane region" description="Helical" evidence="8">
    <location>
        <begin position="58"/>
        <end position="79"/>
    </location>
</feature>
<dbReference type="EMBL" id="CAJNOM010000422">
    <property type="protein sequence ID" value="CAF1428727.1"/>
    <property type="molecule type" value="Genomic_DNA"/>
</dbReference>
<dbReference type="AlphaFoldDB" id="A0A813ZFY9"/>
<keyword evidence="2 8" id="KW-0812">Transmembrane</keyword>
<comment type="subcellular location">
    <subcellularLocation>
        <location evidence="1">Membrane</location>
        <topology evidence="1">Multi-pass membrane protein</topology>
    </subcellularLocation>
</comment>
<evidence type="ECO:0000256" key="6">
    <source>
        <dbReference type="ARBA" id="ARBA00023170"/>
    </source>
</evidence>
<dbReference type="Proteomes" id="UP000663832">
    <property type="component" value="Unassembled WGS sequence"/>
</dbReference>
<dbReference type="Gene3D" id="1.20.1070.10">
    <property type="entry name" value="Rhodopsin 7-helix transmembrane proteins"/>
    <property type="match status" value="1"/>
</dbReference>
<dbReference type="GO" id="GO:0004930">
    <property type="term" value="F:G protein-coupled receptor activity"/>
    <property type="evidence" value="ECO:0007669"/>
    <property type="project" value="UniProtKB-KW"/>
</dbReference>
<reference evidence="10" key="1">
    <citation type="submission" date="2021-02" db="EMBL/GenBank/DDBJ databases">
        <authorList>
            <person name="Nowell W R."/>
        </authorList>
    </citation>
    <scope>NUCLEOTIDE SEQUENCE</scope>
</reference>
<keyword evidence="3 8" id="KW-1133">Transmembrane helix</keyword>
<evidence type="ECO:0000313" key="13">
    <source>
        <dbReference type="Proteomes" id="UP000663877"/>
    </source>
</evidence>
<protein>
    <recommendedName>
        <fullName evidence="9">G-protein coupled receptors family 1 profile domain-containing protein</fullName>
    </recommendedName>
</protein>
<keyword evidence="4" id="KW-0297">G-protein coupled receptor</keyword>
<feature type="transmembrane region" description="Helical" evidence="8">
    <location>
        <begin position="290"/>
        <end position="315"/>
    </location>
</feature>
<dbReference type="OrthoDB" id="10365229at2759"/>
<evidence type="ECO:0000256" key="8">
    <source>
        <dbReference type="SAM" id="Phobius"/>
    </source>
</evidence>
<keyword evidence="12" id="KW-1185">Reference proteome</keyword>
<dbReference type="SUPFAM" id="SSF81321">
    <property type="entry name" value="Family A G protein-coupled receptor-like"/>
    <property type="match status" value="1"/>
</dbReference>
<evidence type="ECO:0000256" key="3">
    <source>
        <dbReference type="ARBA" id="ARBA00022989"/>
    </source>
</evidence>
<keyword evidence="5 8" id="KW-0472">Membrane</keyword>
<feature type="transmembrane region" description="Helical" evidence="8">
    <location>
        <begin position="99"/>
        <end position="124"/>
    </location>
</feature>
<evidence type="ECO:0000259" key="9">
    <source>
        <dbReference type="PROSITE" id="PS50262"/>
    </source>
</evidence>
<organism evidence="10 13">
    <name type="scientific">Adineta steineri</name>
    <dbReference type="NCBI Taxonomy" id="433720"/>
    <lineage>
        <taxon>Eukaryota</taxon>
        <taxon>Metazoa</taxon>
        <taxon>Spiralia</taxon>
        <taxon>Gnathifera</taxon>
        <taxon>Rotifera</taxon>
        <taxon>Eurotatoria</taxon>
        <taxon>Bdelloidea</taxon>
        <taxon>Adinetida</taxon>
        <taxon>Adinetidae</taxon>
        <taxon>Adineta</taxon>
    </lineage>
</organism>
<keyword evidence="7" id="KW-0807">Transducer</keyword>
<evidence type="ECO:0000313" key="12">
    <source>
        <dbReference type="Proteomes" id="UP000663832"/>
    </source>
</evidence>
<dbReference type="Proteomes" id="UP000663877">
    <property type="component" value="Unassembled WGS sequence"/>
</dbReference>
<evidence type="ECO:0000256" key="7">
    <source>
        <dbReference type="ARBA" id="ARBA00023224"/>
    </source>
</evidence>
<gene>
    <name evidence="10" type="ORF">BJG266_LOCUS10345</name>
    <name evidence="11" type="ORF">QVE165_LOCUS38802</name>
</gene>
<keyword evidence="6" id="KW-0675">Receptor</keyword>
<proteinExistence type="predicted"/>
<dbReference type="GO" id="GO:0005886">
    <property type="term" value="C:plasma membrane"/>
    <property type="evidence" value="ECO:0007669"/>
    <property type="project" value="TreeGrafter"/>
</dbReference>
<accession>A0A813ZFY9</accession>
<feature type="transmembrane region" description="Helical" evidence="8">
    <location>
        <begin position="249"/>
        <end position="270"/>
    </location>
</feature>
<evidence type="ECO:0000256" key="2">
    <source>
        <dbReference type="ARBA" id="ARBA00022692"/>
    </source>
</evidence>
<sequence>MSSLSIVNLQLAADNLNFIAMMFIRCYCYIVIPLGTAGHLMSIYVFTRRTLRSNPCSMYFLAATIVGLVNTCYTLPMRMIQSAFIDTDPGAHSSLFCKIIWFTLYSIRGLCPWLIVLACCDRYLSSSTSIGKRAWSSIYVAKRIIPLTIFIGFLVYIHVPIYFDIDTIPAIQKPICSPSGRPGTYSIILSFLNLIYFGLSPSLCMLLFGILTLQNTQRSKRLVARSSTNSEDKTNRNHWKINRHILRMLFLQVLVYSATGLAFSIAMILISINANQPKNVFQLAQDNMTIAAIGMFSNNGPCLSFYLFTLSSTLFRKELKKLFCRHTRVTYIKY</sequence>
<dbReference type="PANTHER" id="PTHR24243:SF233">
    <property type="entry name" value="THYROTROPIN-RELEASING HORMONE RECEPTOR"/>
    <property type="match status" value="1"/>
</dbReference>
<evidence type="ECO:0000256" key="5">
    <source>
        <dbReference type="ARBA" id="ARBA00023136"/>
    </source>
</evidence>
<name>A0A813ZFY9_9BILA</name>
<evidence type="ECO:0000256" key="1">
    <source>
        <dbReference type="ARBA" id="ARBA00004141"/>
    </source>
</evidence>
<dbReference type="PANTHER" id="PTHR24243">
    <property type="entry name" value="G-PROTEIN COUPLED RECEPTOR"/>
    <property type="match status" value="1"/>
</dbReference>